<reference evidence="2" key="1">
    <citation type="submission" date="2023-10" db="EMBL/GenBank/DDBJ databases">
        <authorList>
            <person name="Chen Y."/>
            <person name="Shah S."/>
            <person name="Dougan E. K."/>
            <person name="Thang M."/>
            <person name="Chan C."/>
        </authorList>
    </citation>
    <scope>NUCLEOTIDE SEQUENCE [LARGE SCALE GENOMIC DNA]</scope>
</reference>
<accession>A0ABN9Q1F5</accession>
<evidence type="ECO:0000313" key="2">
    <source>
        <dbReference type="EMBL" id="CAK0799460.1"/>
    </source>
</evidence>
<proteinExistence type="predicted"/>
<keyword evidence="1" id="KW-0472">Membrane</keyword>
<organism evidence="2 3">
    <name type="scientific">Prorocentrum cordatum</name>
    <dbReference type="NCBI Taxonomy" id="2364126"/>
    <lineage>
        <taxon>Eukaryota</taxon>
        <taxon>Sar</taxon>
        <taxon>Alveolata</taxon>
        <taxon>Dinophyceae</taxon>
        <taxon>Prorocentrales</taxon>
        <taxon>Prorocentraceae</taxon>
        <taxon>Prorocentrum</taxon>
    </lineage>
</organism>
<gene>
    <name evidence="2" type="ORF">PCOR1329_LOCUS7911</name>
</gene>
<sequence length="152" mass="17312">MSAWTDSGFGLDHVLYVALALYFLARYLDFRYDWSQRFEWFHYVHLLYFCIVLCAAAELMWFVGGIIEVITAEGGNHEEFRTIGLLMTCILSITPIALVATLAHGLRQSNRHIAEVRRGVGVLKHDRVLQIICLPPVYGTLALCALVELFHQ</sequence>
<keyword evidence="3" id="KW-1185">Reference proteome</keyword>
<evidence type="ECO:0000256" key="1">
    <source>
        <dbReference type="SAM" id="Phobius"/>
    </source>
</evidence>
<feature type="transmembrane region" description="Helical" evidence="1">
    <location>
        <begin position="13"/>
        <end position="28"/>
    </location>
</feature>
<comment type="caution">
    <text evidence="2">The sequence shown here is derived from an EMBL/GenBank/DDBJ whole genome shotgun (WGS) entry which is preliminary data.</text>
</comment>
<dbReference type="Proteomes" id="UP001189429">
    <property type="component" value="Unassembled WGS sequence"/>
</dbReference>
<dbReference type="EMBL" id="CAUYUJ010002158">
    <property type="protein sequence ID" value="CAK0799460.1"/>
    <property type="molecule type" value="Genomic_DNA"/>
</dbReference>
<evidence type="ECO:0000313" key="3">
    <source>
        <dbReference type="Proteomes" id="UP001189429"/>
    </source>
</evidence>
<keyword evidence="1" id="KW-1133">Transmembrane helix</keyword>
<feature type="transmembrane region" description="Helical" evidence="1">
    <location>
        <begin position="83"/>
        <end position="106"/>
    </location>
</feature>
<protein>
    <submittedName>
        <fullName evidence="2">Uncharacterized protein</fullName>
    </submittedName>
</protein>
<keyword evidence="1" id="KW-0812">Transmembrane</keyword>
<name>A0ABN9Q1F5_9DINO</name>
<feature type="transmembrane region" description="Helical" evidence="1">
    <location>
        <begin position="127"/>
        <end position="150"/>
    </location>
</feature>
<feature type="non-terminal residue" evidence="2">
    <location>
        <position position="152"/>
    </location>
</feature>
<feature type="transmembrane region" description="Helical" evidence="1">
    <location>
        <begin position="40"/>
        <end position="63"/>
    </location>
</feature>